<evidence type="ECO:0000313" key="2">
    <source>
        <dbReference type="EMBL" id="MBD2868725.1"/>
    </source>
</evidence>
<reference evidence="2" key="1">
    <citation type="submission" date="2020-09" db="EMBL/GenBank/DDBJ databases">
        <title>A novel bacterium of genus Paenibacillus, isolated from South China Sea.</title>
        <authorList>
            <person name="Huang H."/>
            <person name="Mo K."/>
            <person name="Hu Y."/>
        </authorList>
    </citation>
    <scope>NUCLEOTIDE SEQUENCE</scope>
    <source>
        <strain evidence="2">IB182493</strain>
    </source>
</reference>
<organism evidence="2 3">
    <name type="scientific">Paenibacillus arenilitoris</name>
    <dbReference type="NCBI Taxonomy" id="2772299"/>
    <lineage>
        <taxon>Bacteria</taxon>
        <taxon>Bacillati</taxon>
        <taxon>Bacillota</taxon>
        <taxon>Bacilli</taxon>
        <taxon>Bacillales</taxon>
        <taxon>Paenibacillaceae</taxon>
        <taxon>Paenibacillus</taxon>
    </lineage>
</organism>
<keyword evidence="3" id="KW-1185">Reference proteome</keyword>
<evidence type="ECO:0000313" key="3">
    <source>
        <dbReference type="Proteomes" id="UP000632125"/>
    </source>
</evidence>
<dbReference type="InterPro" id="IPR000683">
    <property type="entry name" value="Gfo/Idh/MocA-like_OxRdtase_N"/>
</dbReference>
<evidence type="ECO:0000259" key="1">
    <source>
        <dbReference type="Pfam" id="PF01408"/>
    </source>
</evidence>
<accession>A0A927CJQ2</accession>
<protein>
    <submittedName>
        <fullName evidence="2">Gfo/Idh/MocA family oxidoreductase</fullName>
    </submittedName>
</protein>
<dbReference type="Gene3D" id="3.40.50.720">
    <property type="entry name" value="NAD(P)-binding Rossmann-like Domain"/>
    <property type="match status" value="1"/>
</dbReference>
<gene>
    <name evidence="2" type="ORF">IDH41_09045</name>
</gene>
<dbReference type="InterPro" id="IPR036291">
    <property type="entry name" value="NAD(P)-bd_dom_sf"/>
</dbReference>
<feature type="domain" description="Gfo/Idh/MocA-like oxidoreductase N-terminal" evidence="1">
    <location>
        <begin position="60"/>
        <end position="137"/>
    </location>
</feature>
<proteinExistence type="predicted"/>
<dbReference type="Pfam" id="PF01408">
    <property type="entry name" value="GFO_IDH_MocA"/>
    <property type="match status" value="1"/>
</dbReference>
<dbReference type="SUPFAM" id="SSF51735">
    <property type="entry name" value="NAD(P)-binding Rossmann-fold domains"/>
    <property type="match status" value="1"/>
</dbReference>
<dbReference type="EMBL" id="JACXIY010000011">
    <property type="protein sequence ID" value="MBD2868725.1"/>
    <property type="molecule type" value="Genomic_DNA"/>
</dbReference>
<comment type="caution">
    <text evidence="2">The sequence shown here is derived from an EMBL/GenBank/DDBJ whole genome shotgun (WGS) entry which is preliminary data.</text>
</comment>
<dbReference type="AlphaFoldDB" id="A0A927CJQ2"/>
<sequence length="309" mass="33757">MNDIRIGMIGLDTSHAVIFARLLHDRDDPHHIPGGRITAAYPGGSPDFPLSIGRVAGYTEELRAKHGVRIVDSPEEVAERCDAIMLESADGRVHAEQFARIAPYGKPVFIDKPLALTAADADEIWRLALRYRVPLMSGSSLRFADELQAELRRPDGGAILGADVYGPMSVQPTQRHYFWYGIHSAEMLYAAMGRGCEEVHAFSSEGHELIAGKWKDGRIGTIRGGRSGSSAFGARVHRETGTSVVEVGSGPRPYYASLLEKVIAMFAGGRAEPDMEETGELIRFLEAAEESRMSGISVKLNPGRRVAWT</sequence>
<dbReference type="RefSeq" id="WP_190860253.1">
    <property type="nucleotide sequence ID" value="NZ_JACXIY010000011.1"/>
</dbReference>
<dbReference type="GO" id="GO:0000166">
    <property type="term" value="F:nucleotide binding"/>
    <property type="evidence" value="ECO:0007669"/>
    <property type="project" value="InterPro"/>
</dbReference>
<dbReference type="Proteomes" id="UP000632125">
    <property type="component" value="Unassembled WGS sequence"/>
</dbReference>
<name>A0A927CJQ2_9BACL</name>